<name>A0A5N6PT34_9ASTR</name>
<proteinExistence type="predicted"/>
<dbReference type="EMBL" id="SZYD01000003">
    <property type="protein sequence ID" value="KAD6796337.1"/>
    <property type="molecule type" value="Genomic_DNA"/>
</dbReference>
<dbReference type="AlphaFoldDB" id="A0A5N6PT34"/>
<keyword evidence="2" id="KW-1185">Reference proteome</keyword>
<accession>A0A5N6PT34</accession>
<reference evidence="1 2" key="1">
    <citation type="submission" date="2019-05" db="EMBL/GenBank/DDBJ databases">
        <title>Mikania micrantha, genome provides insights into the molecular mechanism of rapid growth.</title>
        <authorList>
            <person name="Liu B."/>
        </authorList>
    </citation>
    <scope>NUCLEOTIDE SEQUENCE [LARGE SCALE GENOMIC DNA]</scope>
    <source>
        <strain evidence="1">NLD-2019</strain>
        <tissue evidence="1">Leaf</tissue>
    </source>
</reference>
<organism evidence="1 2">
    <name type="scientific">Mikania micrantha</name>
    <name type="common">bitter vine</name>
    <dbReference type="NCBI Taxonomy" id="192012"/>
    <lineage>
        <taxon>Eukaryota</taxon>
        <taxon>Viridiplantae</taxon>
        <taxon>Streptophyta</taxon>
        <taxon>Embryophyta</taxon>
        <taxon>Tracheophyta</taxon>
        <taxon>Spermatophyta</taxon>
        <taxon>Magnoliopsida</taxon>
        <taxon>eudicotyledons</taxon>
        <taxon>Gunneridae</taxon>
        <taxon>Pentapetalae</taxon>
        <taxon>asterids</taxon>
        <taxon>campanulids</taxon>
        <taxon>Asterales</taxon>
        <taxon>Asteraceae</taxon>
        <taxon>Asteroideae</taxon>
        <taxon>Heliantheae alliance</taxon>
        <taxon>Eupatorieae</taxon>
        <taxon>Mikania</taxon>
    </lineage>
</organism>
<evidence type="ECO:0000313" key="1">
    <source>
        <dbReference type="EMBL" id="KAD6796337.1"/>
    </source>
</evidence>
<gene>
    <name evidence="1" type="ORF">E3N88_07233</name>
</gene>
<evidence type="ECO:0000313" key="2">
    <source>
        <dbReference type="Proteomes" id="UP000326396"/>
    </source>
</evidence>
<protein>
    <submittedName>
        <fullName evidence="1">Uncharacterized protein</fullName>
    </submittedName>
</protein>
<comment type="caution">
    <text evidence="1">The sequence shown here is derived from an EMBL/GenBank/DDBJ whole genome shotgun (WGS) entry which is preliminary data.</text>
</comment>
<sequence>MMDDGDDDGVAGASGSSGLNYVAGAIVIYNPSGNSLDVYPVSVVDPNQAKDFEEVEIEDITVKECQKKVVDETLPTLADLFKQTRWEELQRNFAESSNGKKLKEGEIENDYTKEKLSGLFGVNVNELRNASISEKLPIGEEGRSVEFEDGGFIELNLYNLPSLTKLFDVEANDKCHVVLSEKLKIKRPMELWRENQEEQKYIIDNLIIFRQFIEKHDQPTPLKHPRQSSRSKIGSKSKMHGRILSYGYCHNIPASGVLKANAKENGTRLDSIHQIMEDVNYLYVELMALQKEIDERYAKIEAEGLAKIPRSVIVRVADNVCEDQSCQTLHWRCRPIHDRAQLCTTVQSSSARRCMAMLAYARPCTFLHDRATSLASAGPKHGSAGPNEGSAGLDDLCTTVRLLARPCLTPRVNFRDLAENGNFDNRPRPKVEYCSTLHDRAPMVHDRAKFQNFYKLSFSPHFKGLDFLEPKYLLFIFLEAI</sequence>
<dbReference type="Proteomes" id="UP000326396">
    <property type="component" value="Linkage Group LG11"/>
</dbReference>